<protein>
    <submittedName>
        <fullName evidence="1">Uncharacterized protein</fullName>
    </submittedName>
</protein>
<sequence length="70" mass="8113">MRQLSNVRINNFPLIRFRKRSNKLHCIGHENGHPLVLGSRLNVIFNGCWFVVTTSKQAEPNARETLRQAK</sequence>
<proteinExistence type="predicted"/>
<dbReference type="AlphaFoldDB" id="A0A5E4QR22"/>
<evidence type="ECO:0000313" key="2">
    <source>
        <dbReference type="Proteomes" id="UP000324832"/>
    </source>
</evidence>
<evidence type="ECO:0000313" key="1">
    <source>
        <dbReference type="EMBL" id="VVD00389.1"/>
    </source>
</evidence>
<dbReference type="Proteomes" id="UP000324832">
    <property type="component" value="Unassembled WGS sequence"/>
</dbReference>
<name>A0A5E4QR22_9NEOP</name>
<dbReference type="EMBL" id="FZQP02004667">
    <property type="protein sequence ID" value="VVD00389.1"/>
    <property type="molecule type" value="Genomic_DNA"/>
</dbReference>
<gene>
    <name evidence="1" type="ORF">LSINAPIS_LOCUS11035</name>
</gene>
<keyword evidence="2" id="KW-1185">Reference proteome</keyword>
<organism evidence="1 2">
    <name type="scientific">Leptidea sinapis</name>
    <dbReference type="NCBI Taxonomy" id="189913"/>
    <lineage>
        <taxon>Eukaryota</taxon>
        <taxon>Metazoa</taxon>
        <taxon>Ecdysozoa</taxon>
        <taxon>Arthropoda</taxon>
        <taxon>Hexapoda</taxon>
        <taxon>Insecta</taxon>
        <taxon>Pterygota</taxon>
        <taxon>Neoptera</taxon>
        <taxon>Endopterygota</taxon>
        <taxon>Lepidoptera</taxon>
        <taxon>Glossata</taxon>
        <taxon>Ditrysia</taxon>
        <taxon>Papilionoidea</taxon>
        <taxon>Pieridae</taxon>
        <taxon>Dismorphiinae</taxon>
        <taxon>Leptidea</taxon>
    </lineage>
</organism>
<reference evidence="1 2" key="1">
    <citation type="submission" date="2017-07" db="EMBL/GenBank/DDBJ databases">
        <authorList>
            <person name="Talla V."/>
            <person name="Backstrom N."/>
        </authorList>
    </citation>
    <scope>NUCLEOTIDE SEQUENCE [LARGE SCALE GENOMIC DNA]</scope>
</reference>
<accession>A0A5E4QR22</accession>